<dbReference type="Gene3D" id="3.40.140.20">
    <property type="match status" value="2"/>
</dbReference>
<dbReference type="PANTHER" id="PTHR11692">
    <property type="entry name" value="BIFUNCTIONAL PURINE BIOSYNTHESIS PROTEIN PURH"/>
    <property type="match status" value="1"/>
</dbReference>
<comment type="pathway">
    <text evidence="1 10">Purine metabolism; IMP biosynthesis via de novo pathway; IMP from 5-formamido-1-(5-phospho-D-ribosyl)imidazole-4-carboxamide: step 1/1.</text>
</comment>
<evidence type="ECO:0000256" key="7">
    <source>
        <dbReference type="ARBA" id="ARBA00023268"/>
    </source>
</evidence>
<dbReference type="Gene3D" id="3.40.50.1380">
    <property type="entry name" value="Methylglyoxal synthase-like domain"/>
    <property type="match status" value="1"/>
</dbReference>
<comment type="similarity">
    <text evidence="3 10">Belongs to the PurH family.</text>
</comment>
<dbReference type="Pfam" id="PF02142">
    <property type="entry name" value="MGS"/>
    <property type="match status" value="1"/>
</dbReference>
<comment type="pathway">
    <text evidence="2 10">Purine metabolism; IMP biosynthesis via de novo pathway; 5-formamido-1-(5-phospho-D-ribosyl)imidazole-4-carboxamide from 5-amino-1-(5-phospho-D-ribosyl)imidazole-4-carboxamide (10-formyl THF route): step 1/1.</text>
</comment>
<name>A0A4R6BW13_9STAP</name>
<comment type="domain">
    <text evidence="10">The IMP cyclohydrolase activity resides in the N-terminal region.</text>
</comment>
<dbReference type="SMART" id="SM00798">
    <property type="entry name" value="AICARFT_IMPCHas"/>
    <property type="match status" value="1"/>
</dbReference>
<dbReference type="GO" id="GO:0004643">
    <property type="term" value="F:phosphoribosylaminoimidazolecarboxamide formyltransferase activity"/>
    <property type="evidence" value="ECO:0007669"/>
    <property type="project" value="UniProtKB-UniRule"/>
</dbReference>
<dbReference type="CDD" id="cd01421">
    <property type="entry name" value="IMPCH"/>
    <property type="match status" value="1"/>
</dbReference>
<dbReference type="RefSeq" id="WP_133443271.1">
    <property type="nucleotide sequence ID" value="NZ_SCWB01000004.1"/>
</dbReference>
<dbReference type="InterPro" id="IPR002695">
    <property type="entry name" value="PurH-like"/>
</dbReference>
<proteinExistence type="inferred from homology"/>
<evidence type="ECO:0000256" key="1">
    <source>
        <dbReference type="ARBA" id="ARBA00004844"/>
    </source>
</evidence>
<dbReference type="InterPro" id="IPR024051">
    <property type="entry name" value="AICAR_Tfase_dup_dom_sf"/>
</dbReference>
<organism evidence="12 13">
    <name type="scientific">Macrococcus lamae</name>
    <dbReference type="NCBI Taxonomy" id="198484"/>
    <lineage>
        <taxon>Bacteria</taxon>
        <taxon>Bacillati</taxon>
        <taxon>Bacillota</taxon>
        <taxon>Bacilli</taxon>
        <taxon>Bacillales</taxon>
        <taxon>Staphylococcaceae</taxon>
        <taxon>Macrococcus</taxon>
    </lineage>
</organism>
<dbReference type="PANTHER" id="PTHR11692:SF0">
    <property type="entry name" value="BIFUNCTIONAL PURINE BIOSYNTHESIS PROTEIN ATIC"/>
    <property type="match status" value="1"/>
</dbReference>
<dbReference type="NCBIfam" id="NF002049">
    <property type="entry name" value="PRK00881.1"/>
    <property type="match status" value="1"/>
</dbReference>
<protein>
    <recommendedName>
        <fullName evidence="10">Bifunctional purine biosynthesis protein PurH</fullName>
    </recommendedName>
    <domain>
        <recommendedName>
            <fullName evidence="10">Phosphoribosylaminoimidazolecarboxamide formyltransferase</fullName>
            <ecNumber evidence="10">2.1.2.3</ecNumber>
        </recommendedName>
        <alternativeName>
            <fullName evidence="10">AICAR transformylase</fullName>
        </alternativeName>
    </domain>
    <domain>
        <recommendedName>
            <fullName evidence="10">IMP cyclohydrolase</fullName>
            <ecNumber evidence="10">3.5.4.10</ecNumber>
        </recommendedName>
        <alternativeName>
            <fullName evidence="10">ATIC</fullName>
        </alternativeName>
        <alternativeName>
            <fullName evidence="10">IMP synthase</fullName>
        </alternativeName>
        <alternativeName>
            <fullName evidence="10">Inosinicase</fullName>
        </alternativeName>
    </domain>
</protein>
<dbReference type="SUPFAM" id="SSF53927">
    <property type="entry name" value="Cytidine deaminase-like"/>
    <property type="match status" value="1"/>
</dbReference>
<dbReference type="NCBIfam" id="TIGR00355">
    <property type="entry name" value="purH"/>
    <property type="match status" value="1"/>
</dbReference>
<comment type="caution">
    <text evidence="12">The sequence shown here is derived from an EMBL/GenBank/DDBJ whole genome shotgun (WGS) entry which is preliminary data.</text>
</comment>
<dbReference type="PIRSF" id="PIRSF000414">
    <property type="entry name" value="AICARFT_IMPCHas"/>
    <property type="match status" value="1"/>
</dbReference>
<evidence type="ECO:0000256" key="9">
    <source>
        <dbReference type="ARBA" id="ARBA00050687"/>
    </source>
</evidence>
<keyword evidence="5 10" id="KW-0658">Purine biosynthesis</keyword>
<dbReference type="GO" id="GO:0005829">
    <property type="term" value="C:cytosol"/>
    <property type="evidence" value="ECO:0007669"/>
    <property type="project" value="TreeGrafter"/>
</dbReference>
<evidence type="ECO:0000259" key="11">
    <source>
        <dbReference type="PROSITE" id="PS51855"/>
    </source>
</evidence>
<evidence type="ECO:0000256" key="6">
    <source>
        <dbReference type="ARBA" id="ARBA00022801"/>
    </source>
</evidence>
<evidence type="ECO:0000256" key="4">
    <source>
        <dbReference type="ARBA" id="ARBA00022679"/>
    </source>
</evidence>
<sequence length="492" mass="54001">MKKALLSVSDKTGIIDFAQELILLGYELYSTGGTMRHLEENGVSVKSVIDLTQFPEIMNGRVKTLHPHIHGGILADRDVPEHIESLKELGIELIDLVAVNLYPFEQVVSQHDVTEADAVENIDIGGPTMLRASAKNFRHVLTVVNPEDYKTVIEKLKHNAADYYFRKSLMIKVFQHTNRYDAAIVNFFSDQVTTLRYGENPQQKARFIKTSPTPNTIAGAKQLHGKELSYNNIKDADAALQLVKKFKVPAAVAVKHMNPCGVGTGETITEAFSNAYSADNQSVFGGIISLNKPVDEQTAALLKNIFLEVIIAPSFTAEALELLTMKKNIRLLEILMDEEEEDEEFVSVSGGYLVQEKDNAEIDISDMSVATKGQPTADQWKAIELGWTVVKSVKSNAIVLSTDKQTVGIGAGQMNRVGSAKIAIERAVEINDHVIMASDGFFPMSDTVKTAADAGIRCIVQPGGSIKDQESIDLADELGIAMVMTGMRHFKH</sequence>
<dbReference type="EC" id="3.5.4.10" evidence="10"/>
<dbReference type="Pfam" id="PF01808">
    <property type="entry name" value="AICARFT_IMPCHas"/>
    <property type="match status" value="1"/>
</dbReference>
<gene>
    <name evidence="10 12" type="primary">purH</name>
    <name evidence="12" type="ORF">ERX29_03315</name>
</gene>
<evidence type="ECO:0000256" key="10">
    <source>
        <dbReference type="HAMAP-Rule" id="MF_00139"/>
    </source>
</evidence>
<evidence type="ECO:0000313" key="12">
    <source>
        <dbReference type="EMBL" id="TDM12367.1"/>
    </source>
</evidence>
<dbReference type="Proteomes" id="UP000294802">
    <property type="component" value="Unassembled WGS sequence"/>
</dbReference>
<keyword evidence="13" id="KW-1185">Reference proteome</keyword>
<evidence type="ECO:0000256" key="5">
    <source>
        <dbReference type="ARBA" id="ARBA00022755"/>
    </source>
</evidence>
<accession>A0A4R6BW13</accession>
<comment type="catalytic activity">
    <reaction evidence="8 10">
        <text>(6R)-10-formyltetrahydrofolate + 5-amino-1-(5-phospho-beta-D-ribosyl)imidazole-4-carboxamide = 5-formamido-1-(5-phospho-D-ribosyl)imidazole-4-carboxamide + (6S)-5,6,7,8-tetrahydrofolate</text>
        <dbReference type="Rhea" id="RHEA:22192"/>
        <dbReference type="ChEBI" id="CHEBI:57453"/>
        <dbReference type="ChEBI" id="CHEBI:58467"/>
        <dbReference type="ChEBI" id="CHEBI:58475"/>
        <dbReference type="ChEBI" id="CHEBI:195366"/>
        <dbReference type="EC" id="2.1.2.3"/>
    </reaction>
</comment>
<keyword evidence="4 10" id="KW-0808">Transferase</keyword>
<dbReference type="InterPro" id="IPR011607">
    <property type="entry name" value="MGS-like_dom"/>
</dbReference>
<evidence type="ECO:0000256" key="2">
    <source>
        <dbReference type="ARBA" id="ARBA00004954"/>
    </source>
</evidence>
<dbReference type="GO" id="GO:0006189">
    <property type="term" value="P:'de novo' IMP biosynthetic process"/>
    <property type="evidence" value="ECO:0007669"/>
    <property type="project" value="UniProtKB-UniRule"/>
</dbReference>
<dbReference type="InterPro" id="IPR016193">
    <property type="entry name" value="Cytidine_deaminase-like"/>
</dbReference>
<keyword evidence="6 10" id="KW-0378">Hydrolase</keyword>
<comment type="catalytic activity">
    <reaction evidence="9 10">
        <text>IMP + H2O = 5-formamido-1-(5-phospho-D-ribosyl)imidazole-4-carboxamide</text>
        <dbReference type="Rhea" id="RHEA:18445"/>
        <dbReference type="ChEBI" id="CHEBI:15377"/>
        <dbReference type="ChEBI" id="CHEBI:58053"/>
        <dbReference type="ChEBI" id="CHEBI:58467"/>
        <dbReference type="EC" id="3.5.4.10"/>
    </reaction>
</comment>
<dbReference type="GO" id="GO:0003937">
    <property type="term" value="F:IMP cyclohydrolase activity"/>
    <property type="evidence" value="ECO:0007669"/>
    <property type="project" value="UniProtKB-UniRule"/>
</dbReference>
<feature type="domain" description="MGS-like" evidence="11">
    <location>
        <begin position="1"/>
        <end position="144"/>
    </location>
</feature>
<dbReference type="InterPro" id="IPR036914">
    <property type="entry name" value="MGS-like_dom_sf"/>
</dbReference>
<dbReference type="FunFam" id="3.40.140.20:FF:000002">
    <property type="entry name" value="Bifunctional purine biosynthesis protein PurH"/>
    <property type="match status" value="1"/>
</dbReference>
<dbReference type="EMBL" id="SCWB01000004">
    <property type="protein sequence ID" value="TDM12367.1"/>
    <property type="molecule type" value="Genomic_DNA"/>
</dbReference>
<keyword evidence="7 10" id="KW-0511">Multifunctional enzyme</keyword>
<dbReference type="HAMAP" id="MF_00139">
    <property type="entry name" value="PurH"/>
    <property type="match status" value="1"/>
</dbReference>
<dbReference type="SUPFAM" id="SSF52335">
    <property type="entry name" value="Methylglyoxal synthase-like"/>
    <property type="match status" value="1"/>
</dbReference>
<evidence type="ECO:0000313" key="13">
    <source>
        <dbReference type="Proteomes" id="UP000294802"/>
    </source>
</evidence>
<dbReference type="FunFam" id="3.40.140.20:FF:000001">
    <property type="entry name" value="Bifunctional purine biosynthesis protein PurH"/>
    <property type="match status" value="1"/>
</dbReference>
<dbReference type="FunFam" id="3.40.50.1380:FF:000001">
    <property type="entry name" value="Bifunctional purine biosynthesis protein PurH"/>
    <property type="match status" value="1"/>
</dbReference>
<dbReference type="SMART" id="SM00851">
    <property type="entry name" value="MGS"/>
    <property type="match status" value="1"/>
</dbReference>
<dbReference type="AlphaFoldDB" id="A0A4R6BW13"/>
<evidence type="ECO:0000256" key="3">
    <source>
        <dbReference type="ARBA" id="ARBA00007667"/>
    </source>
</evidence>
<dbReference type="PROSITE" id="PS51855">
    <property type="entry name" value="MGS"/>
    <property type="match status" value="1"/>
</dbReference>
<evidence type="ECO:0000256" key="8">
    <source>
        <dbReference type="ARBA" id="ARBA00050488"/>
    </source>
</evidence>
<dbReference type="UniPathway" id="UPA00074">
    <property type="reaction ID" value="UER00133"/>
</dbReference>
<dbReference type="EC" id="2.1.2.3" evidence="10"/>
<reference evidence="12 13" key="1">
    <citation type="submission" date="2019-01" db="EMBL/GenBank/DDBJ databases">
        <title>Draft genome sequences of the type strains of six Macrococcus species.</title>
        <authorList>
            <person name="Mazhar S."/>
            <person name="Altermann E."/>
            <person name="Hill C."/>
            <person name="Mcauliffe O."/>
        </authorList>
    </citation>
    <scope>NUCLEOTIDE SEQUENCE [LARGE SCALE GENOMIC DNA]</scope>
    <source>
        <strain evidence="12 13">CCM4815</strain>
    </source>
</reference>
<dbReference type="OrthoDB" id="9802065at2"/>